<feature type="region of interest" description="Disordered" evidence="25">
    <location>
        <begin position="2828"/>
        <end position="2863"/>
    </location>
</feature>
<dbReference type="GO" id="GO:0072534">
    <property type="term" value="C:perineuronal net"/>
    <property type="evidence" value="ECO:0007669"/>
    <property type="project" value="TreeGrafter"/>
</dbReference>
<dbReference type="InterPro" id="IPR035976">
    <property type="entry name" value="Sushi/SCR/CCP_sf"/>
</dbReference>
<keyword evidence="11" id="KW-0654">Proteoglycan</keyword>
<evidence type="ECO:0000256" key="15">
    <source>
        <dbReference type="ARBA" id="ARBA00023290"/>
    </source>
</evidence>
<dbReference type="InterPro" id="IPR003599">
    <property type="entry name" value="Ig_sub"/>
</dbReference>
<sequence length="3495" mass="377629">MQLFFYFFQVNMLLDLKYIFWICSAFHISYAFRAVKVEKSPPVKGTLSGRVTLPCFFSTIPTLPPSYNITNEFLRIKWTKIEKSRDGKDPKETTVLVAQSGGIKIGQNYRGRVSVPSHPEDIGDASLTMVKLRASDGGTYRCEVLFGIEDTQDTISLDVSGVVFHYRAPVDKYILDFEGAQKACIENGAQIATPGQLRAAYEDGFEQCDAGWLADQTVRYPIRNPRAGCYGDKKGKEGIRTYGRRPAEEKYDVYCFVDEINGDFFHLPKRLTFEEAKKACEEKNSAIATVGDMYAAWRSGFDQCDYGWLADGSVRYPVSLARPQCGGGLLGVRTKYRFTNQTYFPRPQEKYHVYCVQNRKNITESVSVKLILPTEAVTQSTIRKVEVEPVKVTPKPSIPTTQPAVKETVVEATIPVSSVQEVTSQPSESSTDSDRSPLLIIQEQTTLGPEIDKSEATAVQIEEDKVQTSAPQDTVVPSESSIVEKSPETEGVQPTGDIKDVQSPTEASRESAPEATSEIPVVTLKPEDTAETFSPITLTKEVLHLSSQPPKETLEAKSAEIIPTVIFPHEATEDIDEIASTSTVADLSGSDSAGVSQPSSEQVSFTTRESLTPQEPEVSSIQPEVDVVTVFKLSPETSKPSLEEGITPPYERETSPRQATESPDIDTATLSKQYVDATEKAEEETSESETTTDQVVTAGEQDYTTITPKETPAESEKPLPVKVVATSASDVSEVPVDATDKTSSFPPEDTVTEKAAMSLSPFDKTEGSGILEEPEEPISVAPKYITSQATLEKVSEDVTVAPEKKAVDTATNVPETQEIQTSKISLQSEPVSDTFTIPPTTSEALTESVTKESSESVQPLDLTSEGSGLDQEEAVPTVTDRIQDVTEVKETATIPTETPAEEKTSQSLISEDGADVDVTEDQRQETSSAPRTPSEVVQSITERDGTVQPAVTISSDDSAVTKKAITDLQSEVEGSSEVGDKSLPATESVSATKLPPTQYVTEAVLSSSETPLVTDELDVGSKLVLTDAPISAVTDKIAEVAPTVPEESVDLRTTILPPPVSTQKPLLINGEPDEDTSKQTEVIDESVSPVKTTTEYDMTSKKAEGEIDSEFLTSAEKPCEESTGVTPTGSTEDIQLPPSINVLVVDVPENYTGSVDHLLQKLGIPVHNATDDSSEYPFIEILPPILTSSEEETDCDNATAAATSPSLKFINGKQEITPEPKHSKTEEAKGEQIESVTPSLNVSATQLSEVTEQSVLQTDGPEYTSVESQEPEASGDVEIKVKDLPTTQPTLQVEDLTSKEPEEVFQPSSAKDLTIFTIESSGDEESDVPLTITSKPTIIIPESLRPETPDVSFKPSPTQGLPEIVTQDASSVSILPTTKVILTEDAITGTDSPVELGVATTGPLRLLEASTALLFPEGSGDVDETVSIVNVTTPVQVYRETEEVKTEATVETKIVVFTESSKVQEVPSETTISPSVVEVVEVSTAVTEVSEEDSISTKASDTFQLIDETEGSATDLPVVEVQTTETSQTIAKSPSTETSLIDPTATVQSLAESEYVLSTSTQVETEKIDSDTAETSATEEQTTIVPDTSTKEKYIPEQTSTPLLSSESAATSKPERTDDKDVLTDDITESGDTELPSTSVDDIIIFSTPRARLTTGDQVTSSVGDTFAPTATKDSVSEKISTMSPFAIEGSGEEIIFTTKPLEDVKSEIDTSQLYTTPSSITVEESKKLISPETTEASFGSDLFESTTDSISANTPKELQLETETEKVFETISSSSPSTLAPESIESAKVEVTSAPSHTETTTTIVSTASLFAEEGSGDEEKLSTVSFITSSESKATPEPEDTTTALPTIELSKSVEESETESEPEASSTETPQSIIQLGTKETKTSEHEILESKLTPVSSISPPEVITEVASQLIDTSDAATSEFGSGGDEDILFTTTSIRASTVMSEKLTEDASAVPTEGAILSQRTYASPATLKDIITASSLFTELGSGDIIQTTSSGKPETTFPPTEEEDLQTTKSLQLVEQISTLSSLVESGSGVEEDLFSTSAPSSEITQTQQPQPSTPITTERAETIDSESSQAEVKTSSVITDQPGDIIEYSTVSTPQRLTEPDDLGSGDQSEISSPVSTSAIVSEEVSTVRYSTSPKAGEIIQLTSEKLETLKPEPTPGPQITEKTAVEVTEAIKVYTDESAGTTDYTPKKLEVTDSPVISEGSGDEMETPTDTIPTSVSEEQVSTETVPTTQTALVSDLQDLSQKTQGPESLISLSPSTSQLLTDETKPSTEEVLQTKVVTTSPISVEDEKEFIIGTGKTTGLEVIEESTISSIWSISQPQDTISEVISSTPIPSEFLVDGKSSTQFSEELKLSTLQPDDALYVTSTVTVAQEKVISTEKTDDEGSGDLVSVILTTPATKLSTSPQVDLPDSKSTSTSEQDEQESITPSSQLLTDDQLPESAQETTSGLLSTTQPIDITSSALEEVTDKTGAEIPVETISTDKATISYRVIPSTAEPEQTEPSELFTEQSSGDDILTDEPSVAKATTLASIKTDTDSATVSPKPETELSTSQTEVQTLAVVSSGDDVFTEEPIVAKVTTPSLVETDADSTTIFPETAQPHLLVELSTSQQTEVLTQAEESSGSEALTEEDVPFKVTTLSPVQVDDSTTISPETLQPSHLIELSTPQQTEVQTEGPQDVTSREVTEGSVSVMESRTVPKEDIIQQTTQTPVKESSDVQLTTVSSDVEKKITLPFTDIFEGSTEGSGSELPSIAVDATQQSIQPSEFASTLPVPIEKVIQSTTAPSSDITEPVSDETSTTSTILIIVSKELDDVTTTDLIITESPKSETKTETDVDEPKVDQETTESTIEASTDEVYSTSTISVDAKDKVQSTPSVTYSEESADVQTETLKDKVVTDQPDLQFVSSVSPKVSTETPKEEILSPEYSTEDTDVVIETSKQPQEYVTESVKDIVPSAAPFEDKTSSVEVTESESIAAFTEEPRDPVTVILVNGASDYTGKIIPSTLPSSGSGTDQVRSGQEASADITATYKPTGVQSIDATEIPPEPSDVTEQIQTETSSPLYVDGGEIVSIKSDISESTVESDIDTEPEEQTTSGPSLLIFSTESIEVVPVDPDADTSYVQPEEQTQAPSQVVGQTEETVIEETRTEDTPFERVTPLPDLDIQISTSNNVDGTELHITTQDPCRENPCQQGGTCYARGGSSYVCTCLPGFTGELCEIDIDECQSNPCRNGAACVDGVNSFMCICLPSYSGALCEQDSEVCDYGWHKFQGHCYKYFAHRRTWDAAERECRVQGGHLTSILSQDEQNFVNRLGHDYQWIGLNDKMFEHDFRWTDGSTLQYENWRPNQPDSFFSAGEDCVVIIWHENGQWNDVPCNYHLTYTCKKGTVACGQPPLVENAKTFGKTKPRYEINSMIRYHCKDGFVQRHMPTIRCRGDGRWDLPKVTCMKPSIYQRTYSKKYYYKFSPPEMRTPLHTPKHLHRWSRTWQDSPR</sequence>
<dbReference type="FunFam" id="3.10.100.10:FF:000002">
    <property type="entry name" value="Hyaluronan proteoglycan link protein 1"/>
    <property type="match status" value="1"/>
</dbReference>
<dbReference type="Pfam" id="PF00084">
    <property type="entry name" value="Sushi"/>
    <property type="match status" value="1"/>
</dbReference>
<dbReference type="PROSITE" id="PS00022">
    <property type="entry name" value="EGF_1"/>
    <property type="match status" value="2"/>
</dbReference>
<keyword evidence="13" id="KW-0325">Glycoprotein</keyword>
<evidence type="ECO:0000256" key="17">
    <source>
        <dbReference type="ARBA" id="ARBA00043896"/>
    </source>
</evidence>
<dbReference type="InterPro" id="IPR013106">
    <property type="entry name" value="Ig_V-set"/>
</dbReference>
<dbReference type="FunFam" id="2.10.25.10:FF:000006">
    <property type="entry name" value="Versican core protein-like isoform 1"/>
    <property type="match status" value="1"/>
</dbReference>
<dbReference type="SUPFAM" id="SSF56436">
    <property type="entry name" value="C-type lectin-like"/>
    <property type="match status" value="3"/>
</dbReference>
<dbReference type="SUPFAM" id="SSF57535">
    <property type="entry name" value="Complement control module/SCR domain"/>
    <property type="match status" value="1"/>
</dbReference>
<feature type="region of interest" description="Disordered" evidence="25">
    <location>
        <begin position="968"/>
        <end position="990"/>
    </location>
</feature>
<keyword evidence="6 23" id="KW-0768">Sushi</keyword>
<dbReference type="InterPro" id="IPR000538">
    <property type="entry name" value="Link_dom"/>
</dbReference>
<feature type="region of interest" description="Disordered" evidence="25">
    <location>
        <begin position="2156"/>
        <end position="2175"/>
    </location>
</feature>
<comment type="subcellular location">
    <subcellularLocation>
        <location evidence="1">Cell projection</location>
        <location evidence="1">Cilium</location>
        <location evidence="1">Photoreceptor outer segment</location>
    </subcellularLocation>
    <subcellularLocation>
        <location evidence="2">Secreted</location>
        <location evidence="2">Extracellular space</location>
        <location evidence="2">Extracellular matrix</location>
        <location evidence="2">Interphotoreceptor matrix</location>
    </subcellularLocation>
</comment>
<feature type="disulfide bond" evidence="23">
    <location>
        <begin position="3423"/>
        <end position="3450"/>
    </location>
</feature>
<dbReference type="SMART" id="SM00406">
    <property type="entry name" value="IGv"/>
    <property type="match status" value="1"/>
</dbReference>
<evidence type="ECO:0000259" key="30">
    <source>
        <dbReference type="PROSITE" id="PS50963"/>
    </source>
</evidence>
<keyword evidence="10" id="KW-0106">Calcium</keyword>
<feature type="domain" description="C-type lectin" evidence="27">
    <location>
        <begin position="3274"/>
        <end position="3388"/>
    </location>
</feature>
<keyword evidence="3" id="KW-0964">Secreted</keyword>
<dbReference type="InterPro" id="IPR013783">
    <property type="entry name" value="Ig-like_fold"/>
</dbReference>
<dbReference type="GO" id="GO:0007417">
    <property type="term" value="P:central nervous system development"/>
    <property type="evidence" value="ECO:0007669"/>
    <property type="project" value="TreeGrafter"/>
</dbReference>
<keyword evidence="9" id="KW-0677">Repeat</keyword>
<dbReference type="Gene3D" id="2.10.25.10">
    <property type="entry name" value="Laminin"/>
    <property type="match status" value="2"/>
</dbReference>
<feature type="disulfide bond" evidence="22">
    <location>
        <begin position="3213"/>
        <end position="3222"/>
    </location>
</feature>
<dbReference type="SMART" id="SM00032">
    <property type="entry name" value="CCP"/>
    <property type="match status" value="1"/>
</dbReference>
<accession>A0AAV7DQA1</accession>
<evidence type="ECO:0000313" key="32">
    <source>
        <dbReference type="Proteomes" id="UP000824782"/>
    </source>
</evidence>
<dbReference type="InterPro" id="IPR001304">
    <property type="entry name" value="C-type_lectin-like"/>
</dbReference>
<dbReference type="FunFam" id="2.60.40.10:FF:000361">
    <property type="entry name" value="versican core protein-like"/>
    <property type="match status" value="1"/>
</dbReference>
<feature type="compositionally biased region" description="Polar residues" evidence="25">
    <location>
        <begin position="3125"/>
        <end position="3141"/>
    </location>
</feature>
<dbReference type="PROSITE" id="PS50923">
    <property type="entry name" value="SUSHI"/>
    <property type="match status" value="1"/>
</dbReference>
<feature type="compositionally biased region" description="Polar residues" evidence="25">
    <location>
        <begin position="2853"/>
        <end position="2863"/>
    </location>
</feature>
<keyword evidence="14" id="KW-0966">Cell projection</keyword>
<feature type="region of interest" description="Disordered" evidence="25">
    <location>
        <begin position="1558"/>
        <end position="1636"/>
    </location>
</feature>
<evidence type="ECO:0000259" key="26">
    <source>
        <dbReference type="PROSITE" id="PS50026"/>
    </source>
</evidence>
<dbReference type="Gene3D" id="2.10.70.10">
    <property type="entry name" value="Complement Module, domain 1"/>
    <property type="match status" value="1"/>
</dbReference>
<feature type="region of interest" description="Disordered" evidence="25">
    <location>
        <begin position="2035"/>
        <end position="2130"/>
    </location>
</feature>
<name>A0AAV7DQA1_ENGPU</name>
<dbReference type="PRINTS" id="PR01265">
    <property type="entry name" value="LINKMODULE"/>
</dbReference>
<feature type="compositionally biased region" description="Polar residues" evidence="25">
    <location>
        <begin position="809"/>
        <end position="845"/>
    </location>
</feature>
<dbReference type="InterPro" id="IPR016186">
    <property type="entry name" value="C-type_lectin-like/link_sf"/>
</dbReference>
<dbReference type="Gene3D" id="2.60.40.10">
    <property type="entry name" value="Immunoglobulins"/>
    <property type="match status" value="1"/>
</dbReference>
<feature type="compositionally biased region" description="Polar residues" evidence="25">
    <location>
        <begin position="1123"/>
        <end position="1133"/>
    </location>
</feature>
<dbReference type="SMART" id="SM00409">
    <property type="entry name" value="IG"/>
    <property type="match status" value="1"/>
</dbReference>
<dbReference type="CDD" id="cd05901">
    <property type="entry name" value="Ig_Versican"/>
    <property type="match status" value="1"/>
</dbReference>
<protein>
    <recommendedName>
        <fullName evidence="18">Versican core protein</fullName>
    </recommendedName>
    <alternativeName>
        <fullName evidence="19">Chondroitin sulfate proteoglycan core protein 2</fullName>
    </alternativeName>
    <alternativeName>
        <fullName evidence="20">Large fibroblast proteoglycan</fullName>
    </alternativeName>
    <alternativeName>
        <fullName evidence="21">PG-M</fullName>
    </alternativeName>
</protein>
<feature type="region of interest" description="Disordered" evidence="25">
    <location>
        <begin position="418"/>
        <end position="438"/>
    </location>
</feature>
<dbReference type="GO" id="GO:0005615">
    <property type="term" value="C:extracellular space"/>
    <property type="evidence" value="ECO:0007669"/>
    <property type="project" value="TreeGrafter"/>
</dbReference>
<keyword evidence="15" id="KW-0373">Hyaluronic acid</keyword>
<dbReference type="InterPro" id="IPR016187">
    <property type="entry name" value="CTDL_fold"/>
</dbReference>
<feature type="compositionally biased region" description="Basic and acidic residues" evidence="25">
    <location>
        <begin position="3149"/>
        <end position="3158"/>
    </location>
</feature>
<evidence type="ECO:0000256" key="23">
    <source>
        <dbReference type="PROSITE-ProRule" id="PRU00302"/>
    </source>
</evidence>
<dbReference type="InterPro" id="IPR018097">
    <property type="entry name" value="EGF_Ca-bd_CS"/>
</dbReference>
<keyword evidence="8" id="KW-0430">Lectin</keyword>
<feature type="compositionally biased region" description="Polar residues" evidence="25">
    <location>
        <begin position="2117"/>
        <end position="2130"/>
    </location>
</feature>
<dbReference type="InterPro" id="IPR000152">
    <property type="entry name" value="EGF-type_Asp/Asn_hydroxyl_site"/>
</dbReference>
<evidence type="ECO:0000256" key="14">
    <source>
        <dbReference type="ARBA" id="ARBA00023273"/>
    </source>
</evidence>
<keyword evidence="16" id="KW-0393">Immunoglobulin domain</keyword>
<feature type="compositionally biased region" description="Polar residues" evidence="25">
    <location>
        <begin position="2673"/>
        <end position="2688"/>
    </location>
</feature>
<dbReference type="SMART" id="SM00181">
    <property type="entry name" value="EGF"/>
    <property type="match status" value="2"/>
</dbReference>
<evidence type="ECO:0000256" key="25">
    <source>
        <dbReference type="SAM" id="MobiDB-lite"/>
    </source>
</evidence>
<dbReference type="GO" id="GO:0030246">
    <property type="term" value="F:carbohydrate binding"/>
    <property type="evidence" value="ECO:0007669"/>
    <property type="project" value="UniProtKB-KW"/>
</dbReference>
<feature type="disulfide bond" evidence="23">
    <location>
        <begin position="3394"/>
        <end position="3437"/>
    </location>
</feature>
<evidence type="ECO:0000256" key="16">
    <source>
        <dbReference type="ARBA" id="ARBA00023319"/>
    </source>
</evidence>
<dbReference type="Pfam" id="PF00059">
    <property type="entry name" value="Lectin_C"/>
    <property type="match status" value="1"/>
</dbReference>
<dbReference type="Pfam" id="PF00008">
    <property type="entry name" value="EGF"/>
    <property type="match status" value="1"/>
</dbReference>
<dbReference type="FunFam" id="2.10.25.10:FF:000118">
    <property type="entry name" value="protein delta homolog 2"/>
    <property type="match status" value="1"/>
</dbReference>
<dbReference type="InterPro" id="IPR018378">
    <property type="entry name" value="C-type_lectin_CS"/>
</dbReference>
<dbReference type="PROSITE" id="PS50026">
    <property type="entry name" value="EGF_3"/>
    <property type="match status" value="2"/>
</dbReference>
<feature type="compositionally biased region" description="Polar residues" evidence="25">
    <location>
        <begin position="3011"/>
        <end position="3027"/>
    </location>
</feature>
<feature type="compositionally biased region" description="Basic and acidic residues" evidence="25">
    <location>
        <begin position="881"/>
        <end position="890"/>
    </location>
</feature>
<dbReference type="PROSITE" id="PS00010">
    <property type="entry name" value="ASX_HYDROXYL"/>
    <property type="match status" value="1"/>
</dbReference>
<dbReference type="GO" id="GO:0002052">
    <property type="term" value="P:positive regulation of neuroblast proliferation"/>
    <property type="evidence" value="ECO:0007669"/>
    <property type="project" value="TreeGrafter"/>
</dbReference>
<evidence type="ECO:0000256" key="9">
    <source>
        <dbReference type="ARBA" id="ARBA00022737"/>
    </source>
</evidence>
<feature type="region of interest" description="Disordered" evidence="25">
    <location>
        <begin position="580"/>
        <end position="779"/>
    </location>
</feature>
<feature type="region of interest" description="Disordered" evidence="25">
    <location>
        <begin position="805"/>
        <end position="954"/>
    </location>
</feature>
<dbReference type="PROSITE" id="PS50963">
    <property type="entry name" value="LINK_2"/>
    <property type="match status" value="2"/>
</dbReference>
<feature type="compositionally biased region" description="Acidic residues" evidence="25">
    <location>
        <begin position="3087"/>
        <end position="3097"/>
    </location>
</feature>
<evidence type="ECO:0000256" key="4">
    <source>
        <dbReference type="ARBA" id="ARBA00022530"/>
    </source>
</evidence>
<dbReference type="SUPFAM" id="SSF48726">
    <property type="entry name" value="Immunoglobulin"/>
    <property type="match status" value="1"/>
</dbReference>
<feature type="compositionally biased region" description="Basic and acidic residues" evidence="25">
    <location>
        <begin position="2833"/>
        <end position="2850"/>
    </location>
</feature>
<proteinExistence type="predicted"/>
<dbReference type="GO" id="GO:0005540">
    <property type="term" value="F:hyaluronic acid binding"/>
    <property type="evidence" value="ECO:0007669"/>
    <property type="project" value="UniProtKB-KW"/>
</dbReference>
<evidence type="ECO:0000256" key="20">
    <source>
        <dbReference type="ARBA" id="ARBA00044263"/>
    </source>
</evidence>
<dbReference type="PROSITE" id="PS01241">
    <property type="entry name" value="LINK_1"/>
    <property type="match status" value="1"/>
</dbReference>
<comment type="caution">
    <text evidence="22">Lacks conserved residue(s) required for the propagation of feature annotation.</text>
</comment>
<feature type="region of interest" description="Disordered" evidence="25">
    <location>
        <begin position="463"/>
        <end position="528"/>
    </location>
</feature>
<feature type="region of interest" description="Disordered" evidence="25">
    <location>
        <begin position="3124"/>
        <end position="3160"/>
    </location>
</feature>
<dbReference type="InterPro" id="IPR007110">
    <property type="entry name" value="Ig-like_dom"/>
</dbReference>
<dbReference type="CDD" id="cd03517">
    <property type="entry name" value="Link_domain_CSPGs_modules_1_3"/>
    <property type="match status" value="1"/>
</dbReference>
<dbReference type="CDD" id="cd03520">
    <property type="entry name" value="Link_domain_CSPGs_modules_2_4"/>
    <property type="match status" value="1"/>
</dbReference>
<dbReference type="SMART" id="SM00179">
    <property type="entry name" value="EGF_CA"/>
    <property type="match status" value="2"/>
</dbReference>
<evidence type="ECO:0000256" key="6">
    <source>
        <dbReference type="ARBA" id="ARBA00022659"/>
    </source>
</evidence>
<keyword evidence="5 22" id="KW-0245">EGF-like domain</keyword>
<comment type="caution">
    <text evidence="31">The sequence shown here is derived from an EMBL/GenBank/DDBJ whole genome shotgun (WGS) entry which is preliminary data.</text>
</comment>
<feature type="compositionally biased region" description="Polar residues" evidence="25">
    <location>
        <begin position="2506"/>
        <end position="2522"/>
    </location>
</feature>
<keyword evidence="4" id="KW-0272">Extracellular matrix</keyword>
<dbReference type="PROSITE" id="PS01187">
    <property type="entry name" value="EGF_CA"/>
    <property type="match status" value="1"/>
</dbReference>
<evidence type="ECO:0000256" key="24">
    <source>
        <dbReference type="PROSITE-ProRule" id="PRU00323"/>
    </source>
</evidence>
<feature type="region of interest" description="Disordered" evidence="25">
    <location>
        <begin position="2655"/>
        <end position="2689"/>
    </location>
</feature>
<feature type="domain" description="Link" evidence="30">
    <location>
        <begin position="162"/>
        <end position="257"/>
    </location>
</feature>
<feature type="compositionally biased region" description="Polar residues" evidence="25">
    <location>
        <begin position="1597"/>
        <end position="1611"/>
    </location>
</feature>
<gene>
    <name evidence="31" type="ORF">GDO81_002607</name>
</gene>
<evidence type="ECO:0000256" key="22">
    <source>
        <dbReference type="PROSITE-ProRule" id="PRU00076"/>
    </source>
</evidence>
<feature type="disulfide bond" evidence="24">
    <location>
        <begin position="304"/>
        <end position="325"/>
    </location>
</feature>
<evidence type="ECO:0000256" key="13">
    <source>
        <dbReference type="ARBA" id="ARBA00023180"/>
    </source>
</evidence>
<dbReference type="CDD" id="cd00054">
    <property type="entry name" value="EGF_CA"/>
    <property type="match status" value="2"/>
</dbReference>
<dbReference type="GO" id="GO:0001501">
    <property type="term" value="P:skeletal system development"/>
    <property type="evidence" value="ECO:0007669"/>
    <property type="project" value="TreeGrafter"/>
</dbReference>
<feature type="region of interest" description="Disordered" evidence="25">
    <location>
        <begin position="1771"/>
        <end position="1801"/>
    </location>
</feature>
<keyword evidence="32" id="KW-1185">Reference proteome</keyword>
<feature type="compositionally biased region" description="Polar residues" evidence="25">
    <location>
        <begin position="1234"/>
        <end position="1257"/>
    </location>
</feature>
<dbReference type="EMBL" id="WNYA01000001">
    <property type="protein sequence ID" value="KAG8598412.1"/>
    <property type="molecule type" value="Genomic_DNA"/>
</dbReference>
<dbReference type="PROSITE" id="PS50041">
    <property type="entry name" value="C_TYPE_LECTIN_2"/>
    <property type="match status" value="1"/>
</dbReference>
<feature type="region of interest" description="Disordered" evidence="25">
    <location>
        <begin position="1049"/>
        <end position="1135"/>
    </location>
</feature>
<dbReference type="GO" id="GO:0045202">
    <property type="term" value="C:synapse"/>
    <property type="evidence" value="ECO:0007669"/>
    <property type="project" value="TreeGrafter"/>
</dbReference>
<feature type="region of interest" description="Disordered" evidence="25">
    <location>
        <begin position="1830"/>
        <end position="1876"/>
    </location>
</feature>
<feature type="compositionally biased region" description="Polar residues" evidence="25">
    <location>
        <begin position="2436"/>
        <end position="2466"/>
    </location>
</feature>
<comment type="function">
    <text evidence="17">May play a role in intercellular signaling and in connecting cells with the extracellular matrix. May take part in the regulation of cell motility, growth and differentiation. Binds hyaluronic acid.</text>
</comment>
<dbReference type="SUPFAM" id="SSF57196">
    <property type="entry name" value="EGF/Laminin"/>
    <property type="match status" value="1"/>
</dbReference>
<feature type="compositionally biased region" description="Polar residues" evidence="25">
    <location>
        <begin position="925"/>
        <end position="940"/>
    </location>
</feature>
<feature type="region of interest" description="Disordered" evidence="25">
    <location>
        <begin position="2503"/>
        <end position="2528"/>
    </location>
</feature>
<evidence type="ECO:0000256" key="1">
    <source>
        <dbReference type="ARBA" id="ARBA00004504"/>
    </source>
</evidence>
<keyword evidence="7" id="KW-0732">Signal</keyword>
<dbReference type="GO" id="GO:0007155">
    <property type="term" value="P:cell adhesion"/>
    <property type="evidence" value="ECO:0007669"/>
    <property type="project" value="InterPro"/>
</dbReference>
<evidence type="ECO:0000256" key="8">
    <source>
        <dbReference type="ARBA" id="ARBA00022734"/>
    </source>
</evidence>
<dbReference type="FunFam" id="3.10.100.10:FF:000003">
    <property type="entry name" value="Versican core protein"/>
    <property type="match status" value="1"/>
</dbReference>
<reference evidence="31" key="1">
    <citation type="thesis" date="2020" institute="ProQuest LLC" country="789 East Eisenhower Parkway, Ann Arbor, MI, USA">
        <title>Comparative Genomics and Chromosome Evolution.</title>
        <authorList>
            <person name="Mudd A.B."/>
        </authorList>
    </citation>
    <scope>NUCLEOTIDE SEQUENCE</scope>
    <source>
        <strain evidence="31">237g6f4</strain>
        <tissue evidence="31">Blood</tissue>
    </source>
</reference>
<evidence type="ECO:0000259" key="28">
    <source>
        <dbReference type="PROSITE" id="PS50835"/>
    </source>
</evidence>
<evidence type="ECO:0000259" key="27">
    <source>
        <dbReference type="PROSITE" id="PS50041"/>
    </source>
</evidence>
<feature type="region of interest" description="Disordered" evidence="25">
    <location>
        <begin position="3005"/>
        <end position="3028"/>
    </location>
</feature>
<evidence type="ECO:0000256" key="18">
    <source>
        <dbReference type="ARBA" id="ARBA00044099"/>
    </source>
</evidence>
<feature type="compositionally biased region" description="Polar residues" evidence="25">
    <location>
        <begin position="467"/>
        <end position="483"/>
    </location>
</feature>
<feature type="compositionally biased region" description="Basic and acidic residues" evidence="25">
    <location>
        <begin position="1613"/>
        <end position="1623"/>
    </location>
</feature>
<feature type="compositionally biased region" description="Low complexity" evidence="25">
    <location>
        <begin position="1771"/>
        <end position="1785"/>
    </location>
</feature>
<dbReference type="CDD" id="cd03588">
    <property type="entry name" value="CLECT_CSPGs"/>
    <property type="match status" value="1"/>
</dbReference>
<feature type="domain" description="Ig-like" evidence="28">
    <location>
        <begin position="51"/>
        <end position="160"/>
    </location>
</feature>
<dbReference type="PANTHER" id="PTHR22804">
    <property type="entry name" value="AGGRECAN/VERSICAN PROTEOGLYCAN"/>
    <property type="match status" value="1"/>
</dbReference>
<feature type="region of interest" description="Disordered" evidence="25">
    <location>
        <begin position="2916"/>
        <end position="2936"/>
    </location>
</feature>
<dbReference type="Pfam" id="PF07686">
    <property type="entry name" value="V-set"/>
    <property type="match status" value="1"/>
</dbReference>
<dbReference type="Pfam" id="PF00193">
    <property type="entry name" value="Xlink"/>
    <property type="match status" value="2"/>
</dbReference>
<feature type="region of interest" description="Disordered" evidence="25">
    <location>
        <begin position="2189"/>
        <end position="2280"/>
    </location>
</feature>
<dbReference type="SMART" id="SM00034">
    <property type="entry name" value="CLECT"/>
    <property type="match status" value="1"/>
</dbReference>
<feature type="compositionally biased region" description="Polar residues" evidence="25">
    <location>
        <begin position="2076"/>
        <end position="2090"/>
    </location>
</feature>
<dbReference type="CDD" id="cd00033">
    <property type="entry name" value="CCP"/>
    <property type="match status" value="1"/>
</dbReference>
<evidence type="ECO:0000313" key="31">
    <source>
        <dbReference type="EMBL" id="KAG8598412.1"/>
    </source>
</evidence>
<feature type="domain" description="Link" evidence="30">
    <location>
        <begin position="259"/>
        <end position="357"/>
    </location>
</feature>
<dbReference type="PROSITE" id="PS00615">
    <property type="entry name" value="C_TYPE_LECTIN_1"/>
    <property type="match status" value="1"/>
</dbReference>
<evidence type="ECO:0000256" key="19">
    <source>
        <dbReference type="ARBA" id="ARBA00044230"/>
    </source>
</evidence>
<evidence type="ECO:0000256" key="3">
    <source>
        <dbReference type="ARBA" id="ARBA00022525"/>
    </source>
</evidence>
<dbReference type="GO" id="GO:0005509">
    <property type="term" value="F:calcium ion binding"/>
    <property type="evidence" value="ECO:0007669"/>
    <property type="project" value="InterPro"/>
</dbReference>
<organism evidence="31 32">
    <name type="scientific">Engystomops pustulosus</name>
    <name type="common">Tungara frog</name>
    <name type="synonym">Physalaemus pustulosus</name>
    <dbReference type="NCBI Taxonomy" id="76066"/>
    <lineage>
        <taxon>Eukaryota</taxon>
        <taxon>Metazoa</taxon>
        <taxon>Chordata</taxon>
        <taxon>Craniata</taxon>
        <taxon>Vertebrata</taxon>
        <taxon>Euteleostomi</taxon>
        <taxon>Amphibia</taxon>
        <taxon>Batrachia</taxon>
        <taxon>Anura</taxon>
        <taxon>Neobatrachia</taxon>
        <taxon>Hyloidea</taxon>
        <taxon>Leptodactylidae</taxon>
        <taxon>Leiuperinae</taxon>
        <taxon>Engystomops</taxon>
    </lineage>
</organism>
<feature type="region of interest" description="Disordered" evidence="25">
    <location>
        <begin position="1190"/>
        <end position="1290"/>
    </location>
</feature>
<evidence type="ECO:0000256" key="21">
    <source>
        <dbReference type="ARBA" id="ARBA00044266"/>
    </source>
</evidence>
<dbReference type="FunFam" id="2.10.70.10:FF:000003">
    <property type="entry name" value="Versican core protein"/>
    <property type="match status" value="1"/>
</dbReference>
<feature type="compositionally biased region" description="Basic and acidic residues" evidence="25">
    <location>
        <begin position="1216"/>
        <end position="1232"/>
    </location>
</feature>
<feature type="disulfide bond" evidence="22">
    <location>
        <begin position="3251"/>
        <end position="3260"/>
    </location>
</feature>
<dbReference type="PANTHER" id="PTHR22804:SF6">
    <property type="entry name" value="VERSICAN CORE PROTEIN"/>
    <property type="match status" value="1"/>
</dbReference>
<feature type="domain" description="Sushi" evidence="29">
    <location>
        <begin position="3392"/>
        <end position="3452"/>
    </location>
</feature>
<dbReference type="InterPro" id="IPR000436">
    <property type="entry name" value="Sushi_SCR_CCP_dom"/>
</dbReference>
<dbReference type="SMART" id="SM00445">
    <property type="entry name" value="LINK"/>
    <property type="match status" value="2"/>
</dbReference>
<evidence type="ECO:0000256" key="11">
    <source>
        <dbReference type="ARBA" id="ARBA00022974"/>
    </source>
</evidence>
<dbReference type="InterPro" id="IPR000742">
    <property type="entry name" value="EGF"/>
</dbReference>
<evidence type="ECO:0000256" key="2">
    <source>
        <dbReference type="ARBA" id="ARBA00004593"/>
    </source>
</evidence>
<feature type="compositionally biased region" description="Polar residues" evidence="25">
    <location>
        <begin position="580"/>
        <end position="622"/>
    </location>
</feature>
<dbReference type="InterPro" id="IPR001881">
    <property type="entry name" value="EGF-like_Ca-bd_dom"/>
</dbReference>
<feature type="compositionally biased region" description="Low complexity" evidence="25">
    <location>
        <begin position="2050"/>
        <end position="2068"/>
    </location>
</feature>
<dbReference type="InterPro" id="IPR050691">
    <property type="entry name" value="Hyaluronan_bind_Proteoglycan"/>
</dbReference>
<evidence type="ECO:0000256" key="7">
    <source>
        <dbReference type="ARBA" id="ARBA00022729"/>
    </source>
</evidence>
<dbReference type="Gene3D" id="3.10.100.10">
    <property type="entry name" value="Mannose-Binding Protein A, subunit A"/>
    <property type="match status" value="3"/>
</dbReference>
<evidence type="ECO:0000256" key="12">
    <source>
        <dbReference type="ARBA" id="ARBA00023157"/>
    </source>
</evidence>
<evidence type="ECO:0000256" key="5">
    <source>
        <dbReference type="ARBA" id="ARBA00022536"/>
    </source>
</evidence>
<dbReference type="InterPro" id="IPR036179">
    <property type="entry name" value="Ig-like_dom_sf"/>
</dbReference>
<dbReference type="FunFam" id="3.10.100.10:FF:000011">
    <property type="entry name" value="Aggrecan core protein"/>
    <property type="match status" value="1"/>
</dbReference>
<feature type="compositionally biased region" description="Polar residues" evidence="25">
    <location>
        <begin position="2655"/>
        <end position="2666"/>
    </location>
</feature>
<dbReference type="Proteomes" id="UP000824782">
    <property type="component" value="Unassembled WGS sequence"/>
</dbReference>
<feature type="compositionally biased region" description="Polar residues" evidence="25">
    <location>
        <begin position="418"/>
        <end position="430"/>
    </location>
</feature>
<feature type="region of interest" description="Disordered" evidence="25">
    <location>
        <begin position="2411"/>
        <end position="2466"/>
    </location>
</feature>
<evidence type="ECO:0000256" key="10">
    <source>
        <dbReference type="ARBA" id="ARBA00022837"/>
    </source>
</evidence>
<feature type="domain" description="EGF-like" evidence="26">
    <location>
        <begin position="3186"/>
        <end position="3223"/>
    </location>
</feature>
<dbReference type="GO" id="GO:0010001">
    <property type="term" value="P:glial cell differentiation"/>
    <property type="evidence" value="ECO:0007669"/>
    <property type="project" value="TreeGrafter"/>
</dbReference>
<dbReference type="PROSITE" id="PS50835">
    <property type="entry name" value="IG_LIKE"/>
    <property type="match status" value="1"/>
</dbReference>
<dbReference type="GO" id="GO:0033165">
    <property type="term" value="C:interphotoreceptor matrix"/>
    <property type="evidence" value="ECO:0007669"/>
    <property type="project" value="UniProtKB-SubCell"/>
</dbReference>
<feature type="compositionally biased region" description="Low complexity" evidence="25">
    <location>
        <begin position="1573"/>
        <end position="1583"/>
    </location>
</feature>
<evidence type="ECO:0000259" key="29">
    <source>
        <dbReference type="PROSITE" id="PS50923"/>
    </source>
</evidence>
<dbReference type="InterPro" id="IPR033987">
    <property type="entry name" value="CSPG_CTLD"/>
</dbReference>
<dbReference type="PROSITE" id="PS01186">
    <property type="entry name" value="EGF_2"/>
    <property type="match status" value="1"/>
</dbReference>
<keyword evidence="12 22" id="KW-1015">Disulfide bond</keyword>
<feature type="domain" description="EGF-like" evidence="26">
    <location>
        <begin position="3225"/>
        <end position="3261"/>
    </location>
</feature>
<feature type="compositionally biased region" description="Polar residues" evidence="25">
    <location>
        <begin position="2220"/>
        <end position="2274"/>
    </location>
</feature>
<dbReference type="GO" id="GO:0001750">
    <property type="term" value="C:photoreceptor outer segment"/>
    <property type="evidence" value="ECO:0007669"/>
    <property type="project" value="UniProtKB-SubCell"/>
</dbReference>
<feature type="disulfide bond" evidence="24">
    <location>
        <begin position="208"/>
        <end position="229"/>
    </location>
</feature>
<feature type="region of interest" description="Disordered" evidence="25">
    <location>
        <begin position="3080"/>
        <end position="3101"/>
    </location>
</feature>